<comment type="caution">
    <text evidence="2">The sequence shown here is derived from an EMBL/GenBank/DDBJ whole genome shotgun (WGS) entry which is preliminary data.</text>
</comment>
<dbReference type="OrthoDB" id="264773at2"/>
<evidence type="ECO:0000313" key="3">
    <source>
        <dbReference type="Proteomes" id="UP000295411"/>
    </source>
</evidence>
<sequence>MFRSPGGKFKAPALAFLLAVLAALTAGLLLLPAAAGPSPSAAAYEPISKAPRVASAPEAQPGASLGSFTVDCGVNSGKVRNSDNLVVSPGKRGAAHHVHDYVGNLSTNAFSTEESLTAAGTTCTNGDRSSYYWPVLRVGPGAMHGTHGPAADDDGILTPRSVRIEFRGSPAGNVVPLAPNVRTGAGNAHGYTQAGAGTDHLRWSCSGSPDLASRHYPLCPAGEDTVRIFEFPSCWDGRSVDSPNHRSHLGYPDGAGFCPPGTFPVPQLHLELAYAVPDGARYVVDAFPEERSSPVSDHAHFINLMSAGLMDSVVRCLNEGRHCVPD</sequence>
<dbReference type="RefSeq" id="WP_133403517.1">
    <property type="nucleotide sequence ID" value="NZ_SMTK01000003.1"/>
</dbReference>
<gene>
    <name evidence="2" type="ORF">E2F48_08120</name>
</gene>
<dbReference type="Pfam" id="PF09362">
    <property type="entry name" value="DUF1996"/>
    <property type="match status" value="1"/>
</dbReference>
<feature type="domain" description="DUF1996" evidence="1">
    <location>
        <begin position="86"/>
        <end position="278"/>
    </location>
</feature>
<dbReference type="InterPro" id="IPR018535">
    <property type="entry name" value="DUF1996"/>
</dbReference>
<protein>
    <submittedName>
        <fullName evidence="2">DUF1996 domain-containing protein</fullName>
    </submittedName>
</protein>
<dbReference type="EMBL" id="SMTK01000003">
    <property type="protein sequence ID" value="TDK25239.1"/>
    <property type="molecule type" value="Genomic_DNA"/>
</dbReference>
<evidence type="ECO:0000259" key="1">
    <source>
        <dbReference type="Pfam" id="PF09362"/>
    </source>
</evidence>
<evidence type="ECO:0000313" key="2">
    <source>
        <dbReference type="EMBL" id="TDK25239.1"/>
    </source>
</evidence>
<reference evidence="2 3" key="1">
    <citation type="submission" date="2019-03" db="EMBL/GenBank/DDBJ databases">
        <title>Arthrobacter sp. nov., an bacterium isolated from biocrust in Mu Us Desert.</title>
        <authorList>
            <person name="Lixiong L."/>
        </authorList>
    </citation>
    <scope>NUCLEOTIDE SEQUENCE [LARGE SCALE GENOMIC DNA]</scope>
    <source>
        <strain evidence="2 3">SLN-3</strain>
    </source>
</reference>
<accession>A0A4V3AM60</accession>
<name>A0A4V3AM60_9MICC</name>
<keyword evidence="3" id="KW-1185">Reference proteome</keyword>
<dbReference type="PANTHER" id="PTHR43662">
    <property type="match status" value="1"/>
</dbReference>
<dbReference type="AlphaFoldDB" id="A0A4V3AM60"/>
<proteinExistence type="predicted"/>
<dbReference type="PANTHER" id="PTHR43662:SF3">
    <property type="entry name" value="DOMAIN PROTEIN, PUTATIVE (AFU_ORTHOLOGUE AFUA_6G11970)-RELATED"/>
    <property type="match status" value="1"/>
</dbReference>
<dbReference type="Proteomes" id="UP000295411">
    <property type="component" value="Unassembled WGS sequence"/>
</dbReference>
<organism evidence="2 3">
    <name type="scientific">Arthrobacter crusticola</name>
    <dbReference type="NCBI Taxonomy" id="2547960"/>
    <lineage>
        <taxon>Bacteria</taxon>
        <taxon>Bacillati</taxon>
        <taxon>Actinomycetota</taxon>
        <taxon>Actinomycetes</taxon>
        <taxon>Micrococcales</taxon>
        <taxon>Micrococcaceae</taxon>
        <taxon>Arthrobacter</taxon>
    </lineage>
</organism>